<feature type="compositionally biased region" description="Polar residues" evidence="4">
    <location>
        <begin position="277"/>
        <end position="286"/>
    </location>
</feature>
<dbReference type="Proteomes" id="UP000053317">
    <property type="component" value="Unassembled WGS sequence"/>
</dbReference>
<protein>
    <submittedName>
        <fullName evidence="5">Putative ankyrin repeat domain-containing protein 50</fullName>
    </submittedName>
</protein>
<dbReference type="PROSITE" id="PS50088">
    <property type="entry name" value="ANK_REPEAT"/>
    <property type="match status" value="2"/>
</dbReference>
<dbReference type="PANTHER" id="PTHR24189">
    <property type="entry name" value="MYOTROPHIN"/>
    <property type="match status" value="1"/>
</dbReference>
<keyword evidence="2 3" id="KW-0040">ANK repeat</keyword>
<dbReference type="AlphaFoldDB" id="A0A0G2EYW1"/>
<feature type="compositionally biased region" description="Polar residues" evidence="4">
    <location>
        <begin position="585"/>
        <end position="612"/>
    </location>
</feature>
<evidence type="ECO:0000256" key="2">
    <source>
        <dbReference type="ARBA" id="ARBA00023043"/>
    </source>
</evidence>
<evidence type="ECO:0000256" key="3">
    <source>
        <dbReference type="PROSITE-ProRule" id="PRU00023"/>
    </source>
</evidence>
<dbReference type="InterPro" id="IPR011990">
    <property type="entry name" value="TPR-like_helical_dom_sf"/>
</dbReference>
<feature type="repeat" description="ANK" evidence="3">
    <location>
        <begin position="678"/>
        <end position="714"/>
    </location>
</feature>
<feature type="region of interest" description="Disordered" evidence="4">
    <location>
        <begin position="559"/>
        <end position="612"/>
    </location>
</feature>
<sequence length="920" mass="103090">MDPLSIIAGSVQVGACCTQCTVSIVKWVGEVRTVDKRIRDFCDEVDALQRTYESLEKSLRAPILAEAAKAAAKNPDGEHIWSQLRTALEDSKNTMIRVNAVLTEINSAHGIGRTIKKQLLESLHNGELSRLRQRIVFFNMNLSFPIQMMTVMLQLEQRDLDQDHQRQLDLKITSIDFEMRKLIRSLETNDQSSTFGSRTLVESGVDERRKDSEFKNFAHAFLQSVSAAASTKAASSTRETSSLGDRQPRSPTAPGNPLSPERNKRINSWMADNIQQGASTHQTPTHTNKETSDISDSEDDVEMWLTLARRHLANGQAKVEQNNYASAENCFRKALILLAKHDFGDQLAYQPADVVLLLSESCQKQQKYDQAITLLEPVANVNDTVFPSFCDAAEKDVFHQKANRLQALAANHMLGQTYLFKGEPQKADQFALKAFKGRKRHLSPQHSKTLESVRLLIEIYHAQGDEEEAEGFEEFLNPKTPTASRGGVKTHVSPDIVNCALPSKPSTPLPEPVQSPMPQVLNKSWWRMPPKQSLPNVAYPGDATQPSSDLIFSRKSTLLDSPQTFSPPPMQASLSPKQRDIRTFSWASTSSPTSLNEDSTSTPIGDPLSNISRASSRSLEPTFLAIKELSDEKKHTKAVSRGISFLDSYKARSMLVRRDELKENIRKSSGLGLAGTGHGYSPLHFFVEIPQPEEHVEEVALLLRHGVDVNAVAFKAGLPGKNPLTPLQIAVRENHVNIVRCLLNHPDVNPNVRDVDGYTPLMTACRRGHHSIVSLFLDNNHIPPPDFIYPITWYGNTLLHDAARNCDPELVSILLHHHHHFSAGPVFRSVINTQDKFGKTPLMLAIIKYDILDPKERKFKSGIRRKRTVELLLDSGAKTESRDEKGLGVREYIEREKGKTEKEKESLEEVEDLRKLLDIW</sequence>
<feature type="compositionally biased region" description="Low complexity" evidence="4">
    <location>
        <begin position="229"/>
        <end position="242"/>
    </location>
</feature>
<dbReference type="Gene3D" id="1.25.40.10">
    <property type="entry name" value="Tetratricopeptide repeat domain"/>
    <property type="match status" value="1"/>
</dbReference>
<proteinExistence type="predicted"/>
<dbReference type="Pfam" id="PF12796">
    <property type="entry name" value="Ank_2"/>
    <property type="match status" value="1"/>
</dbReference>
<accession>A0A0G2EYW1</accession>
<comment type="caution">
    <text evidence="5">The sequence shown here is derived from an EMBL/GenBank/DDBJ whole genome shotgun (WGS) entry which is preliminary data.</text>
</comment>
<dbReference type="SUPFAM" id="SSF48403">
    <property type="entry name" value="Ankyrin repeat"/>
    <property type="match status" value="1"/>
</dbReference>
<evidence type="ECO:0000256" key="1">
    <source>
        <dbReference type="ARBA" id="ARBA00022737"/>
    </source>
</evidence>
<feature type="region of interest" description="Disordered" evidence="4">
    <location>
        <begin position="229"/>
        <end position="263"/>
    </location>
</feature>
<dbReference type="EMBL" id="LCWF01000026">
    <property type="protein sequence ID" value="KKY27266.1"/>
    <property type="molecule type" value="Genomic_DNA"/>
</dbReference>
<dbReference type="SMART" id="SM00248">
    <property type="entry name" value="ANK"/>
    <property type="match status" value="5"/>
</dbReference>
<dbReference type="Pfam" id="PF00023">
    <property type="entry name" value="Ank"/>
    <property type="match status" value="1"/>
</dbReference>
<dbReference type="PROSITE" id="PS50297">
    <property type="entry name" value="ANK_REP_REGION"/>
    <property type="match status" value="1"/>
</dbReference>
<dbReference type="InterPro" id="IPR036770">
    <property type="entry name" value="Ankyrin_rpt-contain_sf"/>
</dbReference>
<dbReference type="InterPro" id="IPR002110">
    <property type="entry name" value="Ankyrin_rpt"/>
</dbReference>
<dbReference type="InterPro" id="IPR050745">
    <property type="entry name" value="Multifunctional_regulatory"/>
</dbReference>
<organism evidence="5 6">
    <name type="scientific">Phaeomoniella chlamydospora</name>
    <name type="common">Phaeoacremonium chlamydosporum</name>
    <dbReference type="NCBI Taxonomy" id="158046"/>
    <lineage>
        <taxon>Eukaryota</taxon>
        <taxon>Fungi</taxon>
        <taxon>Dikarya</taxon>
        <taxon>Ascomycota</taxon>
        <taxon>Pezizomycotina</taxon>
        <taxon>Eurotiomycetes</taxon>
        <taxon>Chaetothyriomycetidae</taxon>
        <taxon>Phaeomoniellales</taxon>
        <taxon>Phaeomoniellaceae</taxon>
        <taxon>Phaeomoniella</taxon>
    </lineage>
</organism>
<evidence type="ECO:0000313" key="6">
    <source>
        <dbReference type="Proteomes" id="UP000053317"/>
    </source>
</evidence>
<reference evidence="5 6" key="2">
    <citation type="submission" date="2015-05" db="EMBL/GenBank/DDBJ databases">
        <authorList>
            <person name="Morales-Cruz A."/>
            <person name="Amrine K.C."/>
            <person name="Cantu D."/>
        </authorList>
    </citation>
    <scope>NUCLEOTIDE SEQUENCE [LARGE SCALE GENOMIC DNA]</scope>
    <source>
        <strain evidence="5">UCRPC4</strain>
    </source>
</reference>
<gene>
    <name evidence="5" type="ORF">UCRPC4_g01168</name>
</gene>
<dbReference type="OrthoDB" id="20872at2759"/>
<keyword evidence="1" id="KW-0677">Repeat</keyword>
<dbReference type="Gene3D" id="1.25.40.20">
    <property type="entry name" value="Ankyrin repeat-containing domain"/>
    <property type="match status" value="2"/>
</dbReference>
<feature type="repeat" description="ANK" evidence="3">
    <location>
        <begin position="756"/>
        <end position="780"/>
    </location>
</feature>
<name>A0A0G2EYW1_PHACM</name>
<feature type="region of interest" description="Disordered" evidence="4">
    <location>
        <begin position="277"/>
        <end position="297"/>
    </location>
</feature>
<dbReference type="PANTHER" id="PTHR24189:SF50">
    <property type="entry name" value="ANKYRIN REPEAT AND SOCS BOX PROTEIN 2"/>
    <property type="match status" value="1"/>
</dbReference>
<dbReference type="SUPFAM" id="SSF48452">
    <property type="entry name" value="TPR-like"/>
    <property type="match status" value="1"/>
</dbReference>
<keyword evidence="6" id="KW-1185">Reference proteome</keyword>
<evidence type="ECO:0000313" key="5">
    <source>
        <dbReference type="EMBL" id="KKY27266.1"/>
    </source>
</evidence>
<reference evidence="5 6" key="1">
    <citation type="submission" date="2015-05" db="EMBL/GenBank/DDBJ databases">
        <title>Distinctive expansion of gene families associated with plant cell wall degradation and secondary metabolism in the genomes of grapevine trunk pathogens.</title>
        <authorList>
            <person name="Lawrence D.P."/>
            <person name="Travadon R."/>
            <person name="Rolshausen P.E."/>
            <person name="Baumgartner K."/>
        </authorList>
    </citation>
    <scope>NUCLEOTIDE SEQUENCE [LARGE SCALE GENOMIC DNA]</scope>
    <source>
        <strain evidence="5">UCRPC4</strain>
    </source>
</reference>
<evidence type="ECO:0000256" key="4">
    <source>
        <dbReference type="SAM" id="MobiDB-lite"/>
    </source>
</evidence>